<proteinExistence type="inferred from homology"/>
<dbReference type="GO" id="GO:0019888">
    <property type="term" value="F:protein phosphatase regulator activity"/>
    <property type="evidence" value="ECO:0007669"/>
    <property type="project" value="TreeGrafter"/>
</dbReference>
<dbReference type="GO" id="GO:0019903">
    <property type="term" value="F:protein phosphatase binding"/>
    <property type="evidence" value="ECO:0007669"/>
    <property type="project" value="InterPro"/>
</dbReference>
<reference evidence="5 6" key="2">
    <citation type="submission" date="2018-11" db="EMBL/GenBank/DDBJ databases">
        <authorList>
            <consortium name="Pathogen Informatics"/>
        </authorList>
    </citation>
    <scope>NUCLEOTIDE SEQUENCE [LARGE SCALE GENOMIC DNA]</scope>
    <source>
        <strain evidence="5 6">NST_G2</strain>
    </source>
</reference>
<dbReference type="OrthoDB" id="295029at2759"/>
<protein>
    <submittedName>
        <fullName evidence="5 7">Uncharacterized protein</fullName>
    </submittedName>
</protein>
<evidence type="ECO:0000256" key="4">
    <source>
        <dbReference type="SAM" id="Phobius"/>
    </source>
</evidence>
<dbReference type="STRING" id="70667.A0A183SUM8"/>
<feature type="region of interest" description="Disordered" evidence="3">
    <location>
        <begin position="562"/>
        <end position="618"/>
    </location>
</feature>
<feature type="region of interest" description="Disordered" evidence="3">
    <location>
        <begin position="313"/>
        <end position="333"/>
    </location>
</feature>
<evidence type="ECO:0000313" key="6">
    <source>
        <dbReference type="Proteomes" id="UP000275846"/>
    </source>
</evidence>
<feature type="compositionally biased region" description="Polar residues" evidence="3">
    <location>
        <begin position="658"/>
        <end position="677"/>
    </location>
</feature>
<feature type="compositionally biased region" description="Acidic residues" evidence="3">
    <location>
        <begin position="571"/>
        <end position="595"/>
    </location>
</feature>
<gene>
    <name evidence="5" type="ORF">SSLN_LOCUS7926</name>
</gene>
<evidence type="ECO:0000313" key="7">
    <source>
        <dbReference type="WBParaSite" id="SSLN_0000823001-mRNA-1"/>
    </source>
</evidence>
<dbReference type="AlphaFoldDB" id="A0A183SUM8"/>
<keyword evidence="4" id="KW-0472">Membrane</keyword>
<evidence type="ECO:0000313" key="5">
    <source>
        <dbReference type="EMBL" id="VDL94311.1"/>
    </source>
</evidence>
<feature type="region of interest" description="Disordered" evidence="3">
    <location>
        <begin position="631"/>
        <end position="679"/>
    </location>
</feature>
<evidence type="ECO:0000256" key="1">
    <source>
        <dbReference type="ARBA" id="ARBA00006180"/>
    </source>
</evidence>
<accession>A0A183SUM8</accession>
<feature type="region of interest" description="Disordered" evidence="3">
    <location>
        <begin position="245"/>
        <end position="280"/>
    </location>
</feature>
<evidence type="ECO:0000256" key="2">
    <source>
        <dbReference type="ARBA" id="ARBA00023306"/>
    </source>
</evidence>
<dbReference type="WBParaSite" id="SSLN_0000823001-mRNA-1">
    <property type="protein sequence ID" value="SSLN_0000823001-mRNA-1"/>
    <property type="gene ID" value="SSLN_0000823001"/>
</dbReference>
<keyword evidence="2" id="KW-0131">Cell cycle</keyword>
<keyword evidence="4" id="KW-1133">Transmembrane helix</keyword>
<organism evidence="7">
    <name type="scientific">Schistocephalus solidus</name>
    <name type="common">Tapeworm</name>
    <dbReference type="NCBI Taxonomy" id="70667"/>
    <lineage>
        <taxon>Eukaryota</taxon>
        <taxon>Metazoa</taxon>
        <taxon>Spiralia</taxon>
        <taxon>Lophotrochozoa</taxon>
        <taxon>Platyhelminthes</taxon>
        <taxon>Cestoda</taxon>
        <taxon>Eucestoda</taxon>
        <taxon>Diphyllobothriidea</taxon>
        <taxon>Diphyllobothriidae</taxon>
        <taxon>Schistocephalus</taxon>
    </lineage>
</organism>
<keyword evidence="6" id="KW-1185">Reference proteome</keyword>
<dbReference type="EMBL" id="UYSU01034380">
    <property type="protein sequence ID" value="VDL94311.1"/>
    <property type="molecule type" value="Genomic_DNA"/>
</dbReference>
<dbReference type="PANTHER" id="PTHR12634">
    <property type="entry name" value="SIT4 YEAST -ASSOCIATING PROTEIN-RELATED"/>
    <property type="match status" value="1"/>
</dbReference>
<reference evidence="7" key="1">
    <citation type="submission" date="2016-06" db="UniProtKB">
        <authorList>
            <consortium name="WormBaseParasite"/>
        </authorList>
    </citation>
    <scope>IDENTIFICATION</scope>
</reference>
<dbReference type="Pfam" id="PF04499">
    <property type="entry name" value="SAPS"/>
    <property type="match status" value="2"/>
</dbReference>
<sequence length="737" mass="80541">MYFEATLGRLLDLLIEGSTKSASVITSVCEVLLTCVDKAKSPNGLPPGAGEEFNENSFESLTAGLVLVATPGRQFLNRLATKANCPLLQQRSRRTEATAASMLIPRLPDLHKLLQTNTNQTFNTMKTTAGTLSPPLGRGRLSLINLIVAMCQLNDQKLKDEVCRLNFIPLFMASSFPSGFLAFSYLLFRHDIVHRRARQQLGQLQLTGLVNPAPQLFEQYPFNTFLHRAVADLFTELLYSHNRQHPQNPSPVLSPADAKDAEQPFSHPPNVPKETAPISGTTVSENNSLLQHLLYDCKVIDWILRLSCIPRDRPKSEAGGGDPSEACHLSTRRPKPGFSGHLWQIAHAVSTRFPSIDSLPPPSNQLNGVIVDSFSSWDEFVKGDLAAILQAQTLKASFTVFQPSMWFHLNFPSSSPSYLRSTPSYLLPHSTLSSAAVLISLPPFIAPTLFPSILPAFSSNPSISFSATLQNSSSCSSRPGAPDEEEETAASMNCTLEGFQLNAQRGLQDVREMIEFLRGPSGPDFSALTSGLLLGGRTDGLLSGLHAQDRVFTANDWVSRFKGKTGASGGADDDDILDNDEEEEEEEQEEDEEEPNANSSSSDEEEDLKSPVVIRQRRHARSVPASQIFMASPLEISQKPPADEESKEVSSPVKPVDTSVTPWSTAPSQPDAQFTSSADDDSWANFESAFSTTVARSLELDRPVVVAAAEQRILWCTLLTVALSLSLALSLVYSFRV</sequence>
<evidence type="ECO:0000256" key="3">
    <source>
        <dbReference type="SAM" id="MobiDB-lite"/>
    </source>
</evidence>
<keyword evidence="4" id="KW-0812">Transmembrane</keyword>
<dbReference type="PANTHER" id="PTHR12634:SF8">
    <property type="entry name" value="FIERY MOUNTAIN, ISOFORM D"/>
    <property type="match status" value="1"/>
</dbReference>
<name>A0A183SUM8_SCHSO</name>
<dbReference type="InterPro" id="IPR007587">
    <property type="entry name" value="SAPS"/>
</dbReference>
<dbReference type="Proteomes" id="UP000275846">
    <property type="component" value="Unassembled WGS sequence"/>
</dbReference>
<feature type="transmembrane region" description="Helical" evidence="4">
    <location>
        <begin position="713"/>
        <end position="735"/>
    </location>
</feature>
<comment type="similarity">
    <text evidence="1">Belongs to the SAPS family.</text>
</comment>